<evidence type="ECO:0000313" key="7">
    <source>
        <dbReference type="Proteomes" id="UP000198923"/>
    </source>
</evidence>
<dbReference type="InterPro" id="IPR007561">
    <property type="entry name" value="Cell_div_SepF/SepF-rel"/>
</dbReference>
<protein>
    <recommendedName>
        <fullName evidence="5">Cell division protein SepF</fullName>
    </recommendedName>
</protein>
<dbReference type="GO" id="GO:0005737">
    <property type="term" value="C:cytoplasm"/>
    <property type="evidence" value="ECO:0007669"/>
    <property type="project" value="UniProtKB-SubCell"/>
</dbReference>
<comment type="function">
    <text evidence="4 5">Cell division protein that is part of the divisome complex and is recruited early to the Z-ring. Probably stimulates Z-ring formation, perhaps through the cross-linking of FtsZ protofilaments. Its function overlaps with FtsA.</text>
</comment>
<organism evidence="6 7">
    <name type="scientific">Sinosporangium album</name>
    <dbReference type="NCBI Taxonomy" id="504805"/>
    <lineage>
        <taxon>Bacteria</taxon>
        <taxon>Bacillati</taxon>
        <taxon>Actinomycetota</taxon>
        <taxon>Actinomycetes</taxon>
        <taxon>Streptosporangiales</taxon>
        <taxon>Streptosporangiaceae</taxon>
        <taxon>Sinosporangium</taxon>
    </lineage>
</organism>
<proteinExistence type="inferred from homology"/>
<dbReference type="Pfam" id="PF04472">
    <property type="entry name" value="SepF"/>
    <property type="match status" value="1"/>
</dbReference>
<sequence length="128" mass="14055">MGTVRKVASYLGLGGADEYDDVYDDDDVEYEEWAPASERAAKRWGSVSTPSKILMIQPRKYNSDAPLIGRHFRDGQAVILDVSDMPAPDATRMVDFAAGLAFGCEGRIDRIAEKVFLLAPSTVEVDLL</sequence>
<dbReference type="InterPro" id="IPR038594">
    <property type="entry name" value="SepF-like_sf"/>
</dbReference>
<comment type="similarity">
    <text evidence="5">Belongs to the SepF family.</text>
</comment>
<keyword evidence="7" id="KW-1185">Reference proteome</keyword>
<dbReference type="PANTHER" id="PTHR35798:SF1">
    <property type="entry name" value="CELL DIVISION PROTEIN SEPF"/>
    <property type="match status" value="1"/>
</dbReference>
<reference evidence="6 7" key="1">
    <citation type="submission" date="2016-10" db="EMBL/GenBank/DDBJ databases">
        <authorList>
            <person name="de Groot N.N."/>
        </authorList>
    </citation>
    <scope>NUCLEOTIDE SEQUENCE [LARGE SCALE GENOMIC DNA]</scope>
    <source>
        <strain evidence="6 7">CPCC 201354</strain>
    </source>
</reference>
<comment type="subunit">
    <text evidence="5">Homodimer. Interacts with FtsZ.</text>
</comment>
<dbReference type="InterPro" id="IPR023052">
    <property type="entry name" value="Cell_div_SepF"/>
</dbReference>
<dbReference type="STRING" id="504805.SAMN05421505_1163"/>
<dbReference type="GO" id="GO:0000917">
    <property type="term" value="P:division septum assembly"/>
    <property type="evidence" value="ECO:0007669"/>
    <property type="project" value="UniProtKB-KW"/>
</dbReference>
<keyword evidence="2 5" id="KW-0717">Septation</keyword>
<comment type="subcellular location">
    <subcellularLocation>
        <location evidence="5">Cytoplasm</location>
    </subcellularLocation>
    <text evidence="5">Localizes to the division site, in a FtsZ-dependent manner.</text>
</comment>
<dbReference type="Proteomes" id="UP000198923">
    <property type="component" value="Unassembled WGS sequence"/>
</dbReference>
<evidence type="ECO:0000256" key="5">
    <source>
        <dbReference type="HAMAP-Rule" id="MF_01197"/>
    </source>
</evidence>
<dbReference type="OrthoDB" id="3731101at2"/>
<evidence type="ECO:0000256" key="3">
    <source>
        <dbReference type="ARBA" id="ARBA00023306"/>
    </source>
</evidence>
<evidence type="ECO:0000256" key="1">
    <source>
        <dbReference type="ARBA" id="ARBA00022618"/>
    </source>
</evidence>
<keyword evidence="1 5" id="KW-0132">Cell division</keyword>
<evidence type="ECO:0000256" key="2">
    <source>
        <dbReference type="ARBA" id="ARBA00023210"/>
    </source>
</evidence>
<dbReference type="GO" id="GO:0043093">
    <property type="term" value="P:FtsZ-dependent cytokinesis"/>
    <property type="evidence" value="ECO:0007669"/>
    <property type="project" value="UniProtKB-UniRule"/>
</dbReference>
<evidence type="ECO:0000313" key="6">
    <source>
        <dbReference type="EMBL" id="SDH44425.1"/>
    </source>
</evidence>
<keyword evidence="5" id="KW-0963">Cytoplasm</keyword>
<evidence type="ECO:0000256" key="4">
    <source>
        <dbReference type="ARBA" id="ARBA00044936"/>
    </source>
</evidence>
<dbReference type="RefSeq" id="WP_093171580.1">
    <property type="nucleotide sequence ID" value="NZ_FNCN01000016.1"/>
</dbReference>
<keyword evidence="3 5" id="KW-0131">Cell cycle</keyword>
<dbReference type="Gene3D" id="3.30.110.150">
    <property type="entry name" value="SepF-like protein"/>
    <property type="match status" value="1"/>
</dbReference>
<dbReference type="AlphaFoldDB" id="A0A1G8CG28"/>
<dbReference type="HAMAP" id="MF_01197">
    <property type="entry name" value="SepF"/>
    <property type="match status" value="1"/>
</dbReference>
<gene>
    <name evidence="5" type="primary">sepF</name>
    <name evidence="6" type="ORF">SAMN05421505_1163</name>
</gene>
<dbReference type="EMBL" id="FNCN01000016">
    <property type="protein sequence ID" value="SDH44425.1"/>
    <property type="molecule type" value="Genomic_DNA"/>
</dbReference>
<dbReference type="PANTHER" id="PTHR35798">
    <property type="entry name" value="CELL DIVISION PROTEIN SEPF"/>
    <property type="match status" value="1"/>
</dbReference>
<accession>A0A1G8CG28</accession>
<name>A0A1G8CG28_9ACTN</name>